<dbReference type="CDD" id="cd15039">
    <property type="entry name" value="7tmB3_Methuselah-like"/>
    <property type="match status" value="1"/>
</dbReference>
<feature type="transmembrane region" description="Helical" evidence="5">
    <location>
        <begin position="520"/>
        <end position="538"/>
    </location>
</feature>
<dbReference type="Gene3D" id="1.20.1070.10">
    <property type="entry name" value="Rhodopsin 7-helix transmembrane proteins"/>
    <property type="match status" value="1"/>
</dbReference>
<keyword evidence="4 5" id="KW-0472">Membrane</keyword>
<dbReference type="GO" id="GO:0004930">
    <property type="term" value="F:G protein-coupled receptor activity"/>
    <property type="evidence" value="ECO:0007669"/>
    <property type="project" value="InterPro"/>
</dbReference>
<dbReference type="GO" id="GO:0007166">
    <property type="term" value="P:cell surface receptor signaling pathway"/>
    <property type="evidence" value="ECO:0007669"/>
    <property type="project" value="InterPro"/>
</dbReference>
<keyword evidence="8" id="KW-1185">Reference proteome</keyword>
<dbReference type="Proteomes" id="UP001054837">
    <property type="component" value="Unassembled WGS sequence"/>
</dbReference>
<feature type="transmembrane region" description="Helical" evidence="5">
    <location>
        <begin position="544"/>
        <end position="573"/>
    </location>
</feature>
<comment type="caution">
    <text evidence="7">The sequence shown here is derived from an EMBL/GenBank/DDBJ whole genome shotgun (WGS) entry which is preliminary data.</text>
</comment>
<dbReference type="InterPro" id="IPR017981">
    <property type="entry name" value="GPCR_2-like_7TM"/>
</dbReference>
<keyword evidence="2 5" id="KW-0812">Transmembrane</keyword>
<sequence length="809" mass="92505">MHGRHARNSPSLLRNASSSTTDWQEMCVVSALVISLSFLCFIPCYSDDRGVKLFVDKFVEGEQRLFTDYGICKSENRSSFSVCDTDETEPVQDLVELKRSSCYCDDRCSLYHDCCINKVSAGDFKSRNWSCREIRGLNVAWIPVYLYQQCPSIWKDEFVRDMCETESTTRQEMGLPFDHLQDMPVQGESTRILYRNIYCALCNKDIPVVKWETFLYCNGDSENPRNSLMDSPDFSAAYYDPRAMNFRKVKVGDRLKNCAIIVKNFDLKKLLSEYGARLCKPVISSCPDETDWQTKDKCGAYSAYVYQKVRSGNRRKVFKNFHCALCHGAPVESLICLDSFSPPLYGPPWEKARDASLTMLFDFNFEGGWEEVGRLSPCLLQEGQIWDPILGRCQNFTCGALYKKEGFKCVPLDIEDQNGLKDSCPKIILDDSNFHLMPDGSIYINKTMNHLTKEDYEVHKKEGDRVLQIAVCADETHILPYSIVHSWVSVIVLTISIICLILHLLVYGLLEKLRNCPGKILMSLAASLLCGHLFLLLGPRFREIYWLCYMNGVLIHFGYLTAFSWMCVMAFDIHGTFTVTQTRQPKKSSTFRKYSLYAWISPLCLVILSIIIDNSLQTDSDFRPRYAQPICWLNSKKGLLIFFVVPAAALLFANIVLFLITAFHIRKVSRQTKMVNNFSDKVRYFLYLKLSVVLGLAWTLGLIAGLTRMDAFWYPFIILNGLQGALIFIAFTIKRNILHMLAVKLKIRSEKYSMGKRTGIKAAMYSSLSNLTTLQTSLSSQIPTLSNQQEMLKAVRRINPDTVIDDKRK</sequence>
<keyword evidence="3 5" id="KW-1133">Transmembrane helix</keyword>
<dbReference type="EMBL" id="BPLQ01003594">
    <property type="protein sequence ID" value="GIY01594.1"/>
    <property type="molecule type" value="Genomic_DNA"/>
</dbReference>
<evidence type="ECO:0000256" key="5">
    <source>
        <dbReference type="SAM" id="Phobius"/>
    </source>
</evidence>
<proteinExistence type="predicted"/>
<feature type="transmembrane region" description="Helical" evidence="5">
    <location>
        <begin position="639"/>
        <end position="663"/>
    </location>
</feature>
<feature type="transmembrane region" description="Helical" evidence="5">
    <location>
        <begin position="712"/>
        <end position="733"/>
    </location>
</feature>
<dbReference type="GO" id="GO:0016020">
    <property type="term" value="C:membrane"/>
    <property type="evidence" value="ECO:0007669"/>
    <property type="project" value="UniProtKB-SubCell"/>
</dbReference>
<protein>
    <submittedName>
        <fullName evidence="7">G_PROTEIN_RECEP_F2_4 domain-containing protein</fullName>
    </submittedName>
</protein>
<dbReference type="Pfam" id="PF00002">
    <property type="entry name" value="7tm_2"/>
    <property type="match status" value="1"/>
</dbReference>
<feature type="transmembrane region" description="Helical" evidence="5">
    <location>
        <begin position="487"/>
        <end position="508"/>
    </location>
</feature>
<evidence type="ECO:0000256" key="1">
    <source>
        <dbReference type="ARBA" id="ARBA00004141"/>
    </source>
</evidence>
<dbReference type="PANTHER" id="PTHR45902:SF3">
    <property type="entry name" value="G-PROTEIN COUPLED RECEPTORS FAMILY 2 PROFILE 2 DOMAIN-CONTAINING PROTEIN"/>
    <property type="match status" value="1"/>
</dbReference>
<dbReference type="SUPFAM" id="SSF81321">
    <property type="entry name" value="Family A G protein-coupled receptor-like"/>
    <property type="match status" value="1"/>
</dbReference>
<organism evidence="7 8">
    <name type="scientific">Caerostris darwini</name>
    <dbReference type="NCBI Taxonomy" id="1538125"/>
    <lineage>
        <taxon>Eukaryota</taxon>
        <taxon>Metazoa</taxon>
        <taxon>Ecdysozoa</taxon>
        <taxon>Arthropoda</taxon>
        <taxon>Chelicerata</taxon>
        <taxon>Arachnida</taxon>
        <taxon>Araneae</taxon>
        <taxon>Araneomorphae</taxon>
        <taxon>Entelegynae</taxon>
        <taxon>Araneoidea</taxon>
        <taxon>Araneidae</taxon>
        <taxon>Caerostris</taxon>
    </lineage>
</organism>
<dbReference type="PANTHER" id="PTHR45902">
    <property type="entry name" value="LATROPHILIN RECEPTOR-LIKE PROTEIN A"/>
    <property type="match status" value="1"/>
</dbReference>
<evidence type="ECO:0000256" key="4">
    <source>
        <dbReference type="ARBA" id="ARBA00023136"/>
    </source>
</evidence>
<evidence type="ECO:0000256" key="2">
    <source>
        <dbReference type="ARBA" id="ARBA00022692"/>
    </source>
</evidence>
<evidence type="ECO:0000256" key="3">
    <source>
        <dbReference type="ARBA" id="ARBA00022989"/>
    </source>
</evidence>
<name>A0AAV4PWZ3_9ARAC</name>
<feature type="domain" description="G-protein coupled receptors family 2 profile 2" evidence="6">
    <location>
        <begin position="485"/>
        <end position="735"/>
    </location>
</feature>
<evidence type="ECO:0000313" key="7">
    <source>
        <dbReference type="EMBL" id="GIY01594.1"/>
    </source>
</evidence>
<dbReference type="InterPro" id="IPR000832">
    <property type="entry name" value="GPCR_2_secretin-like"/>
</dbReference>
<feature type="transmembrane region" description="Helical" evidence="5">
    <location>
        <begin position="684"/>
        <end position="706"/>
    </location>
</feature>
<accession>A0AAV4PWZ3</accession>
<reference evidence="7 8" key="1">
    <citation type="submission" date="2021-06" db="EMBL/GenBank/DDBJ databases">
        <title>Caerostris darwini draft genome.</title>
        <authorList>
            <person name="Kono N."/>
            <person name="Arakawa K."/>
        </authorList>
    </citation>
    <scope>NUCLEOTIDE SEQUENCE [LARGE SCALE GENOMIC DNA]</scope>
</reference>
<feature type="transmembrane region" description="Helical" evidence="5">
    <location>
        <begin position="594"/>
        <end position="612"/>
    </location>
</feature>
<dbReference type="InterPro" id="IPR053231">
    <property type="entry name" value="GPCR_LN-TM7"/>
</dbReference>
<evidence type="ECO:0000313" key="8">
    <source>
        <dbReference type="Proteomes" id="UP001054837"/>
    </source>
</evidence>
<gene>
    <name evidence="7" type="primary">AVEN_121184_1</name>
    <name evidence="7" type="ORF">CDAR_183671</name>
</gene>
<dbReference type="PROSITE" id="PS50261">
    <property type="entry name" value="G_PROTEIN_RECEP_F2_4"/>
    <property type="match status" value="1"/>
</dbReference>
<comment type="subcellular location">
    <subcellularLocation>
        <location evidence="1">Membrane</location>
        <topology evidence="1">Multi-pass membrane protein</topology>
    </subcellularLocation>
</comment>
<dbReference type="AlphaFoldDB" id="A0AAV4PWZ3"/>
<evidence type="ECO:0000259" key="6">
    <source>
        <dbReference type="PROSITE" id="PS50261"/>
    </source>
</evidence>